<protein>
    <recommendedName>
        <fullName evidence="9">alpha-1,2-Mannosidase</fullName>
        <ecNumber evidence="9">3.2.1.-</ecNumber>
    </recommendedName>
</protein>
<comment type="similarity">
    <text evidence="3 9">Belongs to the glycosyl hydrolase 47 family.</text>
</comment>
<keyword evidence="7" id="KW-0106">Calcium</keyword>
<name>A0AA40BG03_9PEZI</name>
<dbReference type="EC" id="3.2.1.-" evidence="9"/>
<comment type="cofactor">
    <cofactor evidence="1 7">
        <name>Ca(2+)</name>
        <dbReference type="ChEBI" id="CHEBI:29108"/>
    </cofactor>
</comment>
<evidence type="ECO:0000256" key="9">
    <source>
        <dbReference type="RuleBase" id="RU361193"/>
    </source>
</evidence>
<gene>
    <name evidence="10" type="ORF">B0T26DRAFT_632853</name>
</gene>
<keyword evidence="4 9" id="KW-0378">Hydrolase</keyword>
<evidence type="ECO:0000256" key="5">
    <source>
        <dbReference type="ARBA" id="ARBA00023157"/>
    </source>
</evidence>
<dbReference type="Gene3D" id="1.50.10.10">
    <property type="match status" value="1"/>
</dbReference>
<dbReference type="AlphaFoldDB" id="A0AA40BG03"/>
<comment type="caution">
    <text evidence="10">The sequence shown here is derived from an EMBL/GenBank/DDBJ whole genome shotgun (WGS) entry which is preliminary data.</text>
</comment>
<comment type="pathway">
    <text evidence="2">Protein modification; protein glycosylation.</text>
</comment>
<reference evidence="10" key="1">
    <citation type="submission" date="2023-06" db="EMBL/GenBank/DDBJ databases">
        <title>Genome-scale phylogeny and comparative genomics of the fungal order Sordariales.</title>
        <authorList>
            <consortium name="Lawrence Berkeley National Laboratory"/>
            <person name="Hensen N."/>
            <person name="Bonometti L."/>
            <person name="Westerberg I."/>
            <person name="Brannstrom I.O."/>
            <person name="Guillou S."/>
            <person name="Cros-Aarteil S."/>
            <person name="Calhoun S."/>
            <person name="Haridas S."/>
            <person name="Kuo A."/>
            <person name="Mondo S."/>
            <person name="Pangilinan J."/>
            <person name="Riley R."/>
            <person name="LaButti K."/>
            <person name="Andreopoulos B."/>
            <person name="Lipzen A."/>
            <person name="Chen C."/>
            <person name="Yanf M."/>
            <person name="Daum C."/>
            <person name="Ng V."/>
            <person name="Clum A."/>
            <person name="Steindorff A."/>
            <person name="Ohm R."/>
            <person name="Martin F."/>
            <person name="Silar P."/>
            <person name="Natvig D."/>
            <person name="Lalanne C."/>
            <person name="Gautier V."/>
            <person name="Ament-velasquez S.L."/>
            <person name="Kruys A."/>
            <person name="Hutchinson M.I."/>
            <person name="Powell A.J."/>
            <person name="Barry K."/>
            <person name="Miller A.N."/>
            <person name="Grigoriev I.V."/>
            <person name="Debuchy R."/>
            <person name="Gladieux P."/>
            <person name="Thoren M.H."/>
            <person name="Johannesson H."/>
        </authorList>
    </citation>
    <scope>NUCLEOTIDE SEQUENCE</scope>
    <source>
        <strain evidence="10">SMH2392-1A</strain>
    </source>
</reference>
<evidence type="ECO:0000313" key="10">
    <source>
        <dbReference type="EMBL" id="KAK0733561.1"/>
    </source>
</evidence>
<dbReference type="SUPFAM" id="SSF48225">
    <property type="entry name" value="Seven-hairpin glycosidases"/>
    <property type="match status" value="1"/>
</dbReference>
<dbReference type="PRINTS" id="PR00747">
    <property type="entry name" value="GLYHDRLASE47"/>
</dbReference>
<dbReference type="GO" id="GO:0005783">
    <property type="term" value="C:endoplasmic reticulum"/>
    <property type="evidence" value="ECO:0007669"/>
    <property type="project" value="TreeGrafter"/>
</dbReference>
<dbReference type="GO" id="GO:0016020">
    <property type="term" value="C:membrane"/>
    <property type="evidence" value="ECO:0007669"/>
    <property type="project" value="InterPro"/>
</dbReference>
<feature type="binding site" evidence="7">
    <location>
        <position position="585"/>
    </location>
    <ligand>
        <name>Ca(2+)</name>
        <dbReference type="ChEBI" id="CHEBI:29108"/>
    </ligand>
</feature>
<proteinExistence type="inferred from homology"/>
<keyword evidence="11" id="KW-1185">Reference proteome</keyword>
<evidence type="ECO:0000256" key="2">
    <source>
        <dbReference type="ARBA" id="ARBA00004922"/>
    </source>
</evidence>
<dbReference type="GO" id="GO:0036503">
    <property type="term" value="P:ERAD pathway"/>
    <property type="evidence" value="ECO:0007669"/>
    <property type="project" value="UniProtKB-ARBA"/>
</dbReference>
<dbReference type="GO" id="GO:0005509">
    <property type="term" value="F:calcium ion binding"/>
    <property type="evidence" value="ECO:0007669"/>
    <property type="project" value="InterPro"/>
</dbReference>
<dbReference type="InterPro" id="IPR001382">
    <property type="entry name" value="Glyco_hydro_47"/>
</dbReference>
<organism evidence="10 11">
    <name type="scientific">Lasiosphaeria miniovina</name>
    <dbReference type="NCBI Taxonomy" id="1954250"/>
    <lineage>
        <taxon>Eukaryota</taxon>
        <taxon>Fungi</taxon>
        <taxon>Dikarya</taxon>
        <taxon>Ascomycota</taxon>
        <taxon>Pezizomycotina</taxon>
        <taxon>Sordariomycetes</taxon>
        <taxon>Sordariomycetidae</taxon>
        <taxon>Sordariales</taxon>
        <taxon>Lasiosphaeriaceae</taxon>
        <taxon>Lasiosphaeria</taxon>
    </lineage>
</organism>
<dbReference type="InterPro" id="IPR036026">
    <property type="entry name" value="Seven-hairpin_glycosidases"/>
</dbReference>
<evidence type="ECO:0000256" key="1">
    <source>
        <dbReference type="ARBA" id="ARBA00001913"/>
    </source>
</evidence>
<dbReference type="EMBL" id="JAUIRO010000001">
    <property type="protein sequence ID" value="KAK0733561.1"/>
    <property type="molecule type" value="Genomic_DNA"/>
</dbReference>
<feature type="active site" description="Proton donor" evidence="6">
    <location>
        <position position="441"/>
    </location>
</feature>
<accession>A0AA40BG03</accession>
<dbReference type="RefSeq" id="XP_060302438.1">
    <property type="nucleotide sequence ID" value="XM_060436482.1"/>
</dbReference>
<evidence type="ECO:0000313" key="11">
    <source>
        <dbReference type="Proteomes" id="UP001172101"/>
    </source>
</evidence>
<evidence type="ECO:0000256" key="6">
    <source>
        <dbReference type="PIRSR" id="PIRSR601382-1"/>
    </source>
</evidence>
<sequence>MAFIAVPRRLSRLALAVVLCLATIYFFRTKLDEVSDGGKAWGRSWGDGYVRSSFNWANRLQTHPIPETNRTSLPQGVPRVLPRIQHQFSELELDAAHNKTQQQRRDAVRRTATKCWESYRQFAWGRDELSPLTQTGADTFAGWGATAFDSLDTLWIMGLTKEFKQAVRLVAAVDWDRTTSGHCSLFETTIRYLGGLLAAYDLSYEKVLFGKALELGDMLYAAFDTPSHMPANDFRFGKAKQGGLVADRRESLATVGSLSLEFTRLSQLTGDPKYYSVIDHIKLALEQSQDDTNLPGMWPTWLDLQHGFHASDTSFTLGASADSAYEYLSKTYALLGGLDQTYEKMHLKAMATARDHVLFRPMLPDAYPAALPDILFSGTVLSNGRIIELLPEVQHLGCFAGGMFALGGRLFKQDGDVKIGEQLARGCAWAYDAFPTGVMPEVTEVLPCQRKPINDDENRDADDPLAHCAWNQSRWGDDTTSPKPFSNVRDPQYLLRPEAIESIFVLYRITGKKDLLDVAWRMFQAVTAATETEHAHAAITDVQVTGTTGKTNSMESFWIAETLKYFYLIFSDPDLISLDDYVFNTEAHPLRIPKPPPPTGAKES</sequence>
<dbReference type="Proteomes" id="UP001172101">
    <property type="component" value="Unassembled WGS sequence"/>
</dbReference>
<evidence type="ECO:0000256" key="8">
    <source>
        <dbReference type="PIRSR" id="PIRSR601382-3"/>
    </source>
</evidence>
<evidence type="ECO:0000256" key="7">
    <source>
        <dbReference type="PIRSR" id="PIRSR601382-2"/>
    </source>
</evidence>
<keyword evidence="7" id="KW-0479">Metal-binding</keyword>
<dbReference type="InterPro" id="IPR012341">
    <property type="entry name" value="6hp_glycosidase-like_sf"/>
</dbReference>
<keyword evidence="5 8" id="KW-1015">Disulfide bond</keyword>
<evidence type="ECO:0000256" key="4">
    <source>
        <dbReference type="ARBA" id="ARBA00022801"/>
    </source>
</evidence>
<dbReference type="GO" id="GO:0005975">
    <property type="term" value="P:carbohydrate metabolic process"/>
    <property type="evidence" value="ECO:0007669"/>
    <property type="project" value="InterPro"/>
</dbReference>
<feature type="disulfide bond" evidence="8">
    <location>
        <begin position="398"/>
        <end position="427"/>
    </location>
</feature>
<evidence type="ECO:0000256" key="3">
    <source>
        <dbReference type="ARBA" id="ARBA00007658"/>
    </source>
</evidence>
<dbReference type="GO" id="GO:0004571">
    <property type="term" value="F:mannosyl-oligosaccharide 1,2-alpha-mannosidase activity"/>
    <property type="evidence" value="ECO:0007669"/>
    <property type="project" value="InterPro"/>
</dbReference>
<feature type="active site" evidence="6">
    <location>
        <position position="322"/>
    </location>
</feature>
<dbReference type="InterPro" id="IPR050749">
    <property type="entry name" value="Glycosyl_Hydrolase_47"/>
</dbReference>
<feature type="active site" evidence="6">
    <location>
        <position position="498"/>
    </location>
</feature>
<dbReference type="PANTHER" id="PTHR11742:SF89">
    <property type="entry name" value="ALPHA-1,2-MANNOSIDASE"/>
    <property type="match status" value="1"/>
</dbReference>
<dbReference type="GeneID" id="85319752"/>
<dbReference type="Pfam" id="PF01532">
    <property type="entry name" value="Glyco_hydro_47"/>
    <property type="match status" value="1"/>
</dbReference>
<dbReference type="PANTHER" id="PTHR11742">
    <property type="entry name" value="MANNOSYL-OLIGOSACCHARIDE ALPHA-1,2-MANNOSIDASE-RELATED"/>
    <property type="match status" value="1"/>
</dbReference>
<feature type="active site" description="Proton donor" evidence="6">
    <location>
        <position position="187"/>
    </location>
</feature>
<dbReference type="FunFam" id="1.50.10.10:FF:000037">
    <property type="entry name" value="alpha-1,2-Mannosidase"/>
    <property type="match status" value="1"/>
</dbReference>
<keyword evidence="9" id="KW-0326">Glycosidase</keyword>